<keyword evidence="3" id="KW-1185">Reference proteome</keyword>
<name>A0A6A6A7D7_9PLEO</name>
<organism evidence="2 3">
    <name type="scientific">Dothidotthia symphoricarpi CBS 119687</name>
    <dbReference type="NCBI Taxonomy" id="1392245"/>
    <lineage>
        <taxon>Eukaryota</taxon>
        <taxon>Fungi</taxon>
        <taxon>Dikarya</taxon>
        <taxon>Ascomycota</taxon>
        <taxon>Pezizomycotina</taxon>
        <taxon>Dothideomycetes</taxon>
        <taxon>Pleosporomycetidae</taxon>
        <taxon>Pleosporales</taxon>
        <taxon>Dothidotthiaceae</taxon>
        <taxon>Dothidotthia</taxon>
    </lineage>
</organism>
<evidence type="ECO:0000313" key="3">
    <source>
        <dbReference type="Proteomes" id="UP000799771"/>
    </source>
</evidence>
<feature type="region of interest" description="Disordered" evidence="1">
    <location>
        <begin position="284"/>
        <end position="309"/>
    </location>
</feature>
<accession>A0A6A6A7D7</accession>
<evidence type="ECO:0000256" key="1">
    <source>
        <dbReference type="SAM" id="MobiDB-lite"/>
    </source>
</evidence>
<evidence type="ECO:0000313" key="2">
    <source>
        <dbReference type="EMBL" id="KAF2127496.1"/>
    </source>
</evidence>
<feature type="region of interest" description="Disordered" evidence="1">
    <location>
        <begin position="1"/>
        <end position="177"/>
    </location>
</feature>
<dbReference type="EMBL" id="ML977510">
    <property type="protein sequence ID" value="KAF2127496.1"/>
    <property type="molecule type" value="Genomic_DNA"/>
</dbReference>
<feature type="compositionally biased region" description="Pro residues" evidence="1">
    <location>
        <begin position="1"/>
        <end position="12"/>
    </location>
</feature>
<protein>
    <submittedName>
        <fullName evidence="2">Uncharacterized protein</fullName>
    </submittedName>
</protein>
<feature type="compositionally biased region" description="Low complexity" evidence="1">
    <location>
        <begin position="54"/>
        <end position="70"/>
    </location>
</feature>
<feature type="compositionally biased region" description="Low complexity" evidence="1">
    <location>
        <begin position="198"/>
        <end position="208"/>
    </location>
</feature>
<dbReference type="AlphaFoldDB" id="A0A6A6A7D7"/>
<reference evidence="2" key="1">
    <citation type="journal article" date="2020" name="Stud. Mycol.">
        <title>101 Dothideomycetes genomes: a test case for predicting lifestyles and emergence of pathogens.</title>
        <authorList>
            <person name="Haridas S."/>
            <person name="Albert R."/>
            <person name="Binder M."/>
            <person name="Bloem J."/>
            <person name="Labutti K."/>
            <person name="Salamov A."/>
            <person name="Andreopoulos B."/>
            <person name="Baker S."/>
            <person name="Barry K."/>
            <person name="Bills G."/>
            <person name="Bluhm B."/>
            <person name="Cannon C."/>
            <person name="Castanera R."/>
            <person name="Culley D."/>
            <person name="Daum C."/>
            <person name="Ezra D."/>
            <person name="Gonzalez J."/>
            <person name="Henrissat B."/>
            <person name="Kuo A."/>
            <person name="Liang C."/>
            <person name="Lipzen A."/>
            <person name="Lutzoni F."/>
            <person name="Magnuson J."/>
            <person name="Mondo S."/>
            <person name="Nolan M."/>
            <person name="Ohm R."/>
            <person name="Pangilinan J."/>
            <person name="Park H.-J."/>
            <person name="Ramirez L."/>
            <person name="Alfaro M."/>
            <person name="Sun H."/>
            <person name="Tritt A."/>
            <person name="Yoshinaga Y."/>
            <person name="Zwiers L.-H."/>
            <person name="Turgeon B."/>
            <person name="Goodwin S."/>
            <person name="Spatafora J."/>
            <person name="Crous P."/>
            <person name="Grigoriev I."/>
        </authorList>
    </citation>
    <scope>NUCLEOTIDE SEQUENCE</scope>
    <source>
        <strain evidence="2">CBS 119687</strain>
    </source>
</reference>
<feature type="compositionally biased region" description="Gly residues" evidence="1">
    <location>
        <begin position="298"/>
        <end position="309"/>
    </location>
</feature>
<sequence length="309" mass="32940">MSPHPTIPPRPLSPKRQAQAPEKGKKGPPRRRIQSLNQRNEHSGPSHPQTNAHPLALPLRLIPSRSSSLRDAWVRGPARGKERDRGTQTSICSRRGGSSSKGKGKGKGKERGTQTASMPVSVSSVSHPQRRRECAPAAEVVPTPRPSSSQAGPSGPESGSERPPPTHPKYRAIPPHPTQPTAQCVWCQINPALERACTSPPTSPSLTPRKPPRPDTIPLKTRTTLFLLRAESLRLHGAALRLWNAEIRARIEAPYTVCSFSVPEHVCPEGVLGEELDLPVGTPGGSVGGESDAESVGGLWGGGGRGVTV</sequence>
<feature type="compositionally biased region" description="Low complexity" evidence="1">
    <location>
        <begin position="146"/>
        <end position="158"/>
    </location>
</feature>
<proteinExistence type="predicted"/>
<dbReference type="GeneID" id="54412044"/>
<dbReference type="RefSeq" id="XP_033521885.1">
    <property type="nucleotide sequence ID" value="XM_033671612.1"/>
</dbReference>
<dbReference type="Proteomes" id="UP000799771">
    <property type="component" value="Unassembled WGS sequence"/>
</dbReference>
<gene>
    <name evidence="2" type="ORF">P153DRAFT_398120</name>
</gene>
<feature type="region of interest" description="Disordered" evidence="1">
    <location>
        <begin position="198"/>
        <end position="218"/>
    </location>
</feature>